<evidence type="ECO:0000256" key="1">
    <source>
        <dbReference type="SAM" id="MobiDB-lite"/>
    </source>
</evidence>
<evidence type="ECO:0000313" key="3">
    <source>
        <dbReference type="EMBL" id="OPL20149.1"/>
    </source>
</evidence>
<dbReference type="EMBL" id="KV621382">
    <property type="protein sequence ID" value="OPL20149.1"/>
    <property type="molecule type" value="Genomic_DNA"/>
</dbReference>
<feature type="compositionally biased region" description="Basic and acidic residues" evidence="1">
    <location>
        <begin position="116"/>
        <end position="131"/>
    </location>
</feature>
<dbReference type="InterPro" id="IPR025874">
    <property type="entry name" value="DZR"/>
</dbReference>
<organism evidence="3 4">
    <name type="scientific">Mytilus galloprovincialis</name>
    <name type="common">Mediterranean mussel</name>
    <dbReference type="NCBI Taxonomy" id="29158"/>
    <lineage>
        <taxon>Eukaryota</taxon>
        <taxon>Metazoa</taxon>
        <taxon>Spiralia</taxon>
        <taxon>Lophotrochozoa</taxon>
        <taxon>Mollusca</taxon>
        <taxon>Bivalvia</taxon>
        <taxon>Autobranchia</taxon>
        <taxon>Pteriomorphia</taxon>
        <taxon>Mytilida</taxon>
        <taxon>Mytiloidea</taxon>
        <taxon>Mytilidae</taxon>
        <taxon>Mytilinae</taxon>
        <taxon>Mytilus</taxon>
    </lineage>
</organism>
<dbReference type="Proteomes" id="UP000266721">
    <property type="component" value="Unassembled WGS sequence"/>
</dbReference>
<sequence>MKCTNCGADVAPSDNFCGACGQTVEIDDHEDKIKRCPCCDSLQKLAQKFCTECGCEIDNKNLCLAETDKGRCKNILSPTSKFCGVCGKSAYVEDSSEKDELDGSQSSKQKQFKVIESSKHPEGNIEVETELKLNKDDSRKEVIEDTLHKEDV</sequence>
<evidence type="ECO:0000259" key="2">
    <source>
        <dbReference type="Pfam" id="PF12773"/>
    </source>
</evidence>
<feature type="domain" description="DZANK-type" evidence="2">
    <location>
        <begin position="3"/>
        <end position="54"/>
    </location>
</feature>
<keyword evidence="4" id="KW-1185">Reference proteome</keyword>
<evidence type="ECO:0000313" key="4">
    <source>
        <dbReference type="Proteomes" id="UP000266721"/>
    </source>
</evidence>
<gene>
    <name evidence="3" type="ORF">AM593_09084</name>
</gene>
<protein>
    <recommendedName>
        <fullName evidence="2">DZANK-type domain-containing protein</fullName>
    </recommendedName>
</protein>
<reference evidence="3 4" key="1">
    <citation type="journal article" date="2016" name="PLoS ONE">
        <title>A First Insight into the Genome of the Filter-Feeder Mussel Mytilus galloprovincialis.</title>
        <authorList>
            <person name="Murgarella M."/>
            <person name="Puiu D."/>
            <person name="Novoa B."/>
            <person name="Figueras A."/>
            <person name="Posada D."/>
            <person name="Canchaya C."/>
        </authorList>
    </citation>
    <scope>NUCLEOTIDE SEQUENCE [LARGE SCALE GENOMIC DNA]</scope>
    <source>
        <tissue evidence="3">Muscle</tissue>
    </source>
</reference>
<feature type="region of interest" description="Disordered" evidence="1">
    <location>
        <begin position="95"/>
        <end position="131"/>
    </location>
</feature>
<dbReference type="AlphaFoldDB" id="A0A409V6C1"/>
<accession>A0A409V6C1</accession>
<dbReference type="Pfam" id="PF12773">
    <property type="entry name" value="DZR"/>
    <property type="match status" value="1"/>
</dbReference>
<name>A0A409V6C1_MYTGA</name>
<proteinExistence type="predicted"/>
<feature type="non-terminal residue" evidence="3">
    <location>
        <position position="1"/>
    </location>
</feature>